<name>A0A9P6CVE7_9AGAR</name>
<feature type="domain" description="DUF7223" evidence="2">
    <location>
        <begin position="281"/>
        <end position="415"/>
    </location>
</feature>
<dbReference type="Proteomes" id="UP000807469">
    <property type="component" value="Unassembled WGS sequence"/>
</dbReference>
<keyword evidence="1" id="KW-0732">Signal</keyword>
<gene>
    <name evidence="3" type="ORF">BDN70DRAFT_997286</name>
</gene>
<dbReference type="OrthoDB" id="73875at2759"/>
<evidence type="ECO:0000259" key="2">
    <source>
        <dbReference type="Pfam" id="PF23865"/>
    </source>
</evidence>
<comment type="caution">
    <text evidence="3">The sequence shown here is derived from an EMBL/GenBank/DDBJ whole genome shotgun (WGS) entry which is preliminary data.</text>
</comment>
<feature type="signal peptide" evidence="1">
    <location>
        <begin position="1"/>
        <end position="18"/>
    </location>
</feature>
<reference evidence="3" key="1">
    <citation type="submission" date="2020-11" db="EMBL/GenBank/DDBJ databases">
        <authorList>
            <consortium name="DOE Joint Genome Institute"/>
            <person name="Ahrendt S."/>
            <person name="Riley R."/>
            <person name="Andreopoulos W."/>
            <person name="Labutti K."/>
            <person name="Pangilinan J."/>
            <person name="Ruiz-Duenas F.J."/>
            <person name="Barrasa J.M."/>
            <person name="Sanchez-Garcia M."/>
            <person name="Camarero S."/>
            <person name="Miyauchi S."/>
            <person name="Serrano A."/>
            <person name="Linde D."/>
            <person name="Babiker R."/>
            <person name="Drula E."/>
            <person name="Ayuso-Fernandez I."/>
            <person name="Pacheco R."/>
            <person name="Padilla G."/>
            <person name="Ferreira P."/>
            <person name="Barriuso J."/>
            <person name="Kellner H."/>
            <person name="Castanera R."/>
            <person name="Alfaro M."/>
            <person name="Ramirez L."/>
            <person name="Pisabarro A.G."/>
            <person name="Kuo A."/>
            <person name="Tritt A."/>
            <person name="Lipzen A."/>
            <person name="He G."/>
            <person name="Yan M."/>
            <person name="Ng V."/>
            <person name="Cullen D."/>
            <person name="Martin F."/>
            <person name="Rosso M.-N."/>
            <person name="Henrissat B."/>
            <person name="Hibbett D."/>
            <person name="Martinez A.T."/>
            <person name="Grigoriev I.V."/>
        </authorList>
    </citation>
    <scope>NUCLEOTIDE SEQUENCE</scope>
    <source>
        <strain evidence="3">CIRM-BRFM 674</strain>
    </source>
</reference>
<feature type="chain" id="PRO_5040144433" description="DUF7223 domain-containing protein" evidence="1">
    <location>
        <begin position="19"/>
        <end position="588"/>
    </location>
</feature>
<dbReference type="Pfam" id="PF23865">
    <property type="entry name" value="DUF7223"/>
    <property type="match status" value="1"/>
</dbReference>
<keyword evidence="4" id="KW-1185">Reference proteome</keyword>
<dbReference type="AlphaFoldDB" id="A0A9P6CVE7"/>
<evidence type="ECO:0000313" key="3">
    <source>
        <dbReference type="EMBL" id="KAF9474084.1"/>
    </source>
</evidence>
<evidence type="ECO:0000256" key="1">
    <source>
        <dbReference type="SAM" id="SignalP"/>
    </source>
</evidence>
<proteinExistence type="predicted"/>
<dbReference type="EMBL" id="MU155398">
    <property type="protein sequence ID" value="KAF9474084.1"/>
    <property type="molecule type" value="Genomic_DNA"/>
</dbReference>
<sequence length="588" mass="61615">MFSSILLLVPFFVTSALAQNDWATPCVSGSCQYDLPAVKGAESGTLKIWGAPSVISDITPAAGWKIIGCSPDALEQDIRLVCASSNGHCGHLFTHNRRGAVGKIVRLPDNCGKSAFAVVKKAFRARDQSIPQHLARDVANTTVQGLTITTSFDSVPVPDGGNVSFALRGANFQGAGGSLDTTPLERRDGLNSRGWFDWVDDVIDAIKQLDEFSVDKSTTLPLFNVNQNFNIFNAQASCPPLTASLSVDVGAIAQATAALGVAAHGTIIPPVVNDFAVIAGLNADLGGTLHVLATASGSFDTGRKQLLQVGIPGLDFPGILTIGPSFIVEAQATGSLNANVEVTVGIDYQIQNAQLVFPTNSQNGGGFSIGQTPLTISANPTAGVTGTVNGHLIPSLNIGISALGDIVSAGVFLNVDASATASLNIHAAANAGVTVPREIEARSPKSSEFAIRGQNLPGRDFFAPEPEMVVRSIQERTATGSFGGCFEIDANLNVNAGATADFFGLFNPSKTISLYNGSWDLYQKCFGSDASRRALLESRDELYELLEARSIMSLAPEKRAFSLSCTGSTDSSGLQNLINQIVTAIKKL</sequence>
<protein>
    <recommendedName>
        <fullName evidence="2">DUF7223 domain-containing protein</fullName>
    </recommendedName>
</protein>
<accession>A0A9P6CVE7</accession>
<dbReference type="InterPro" id="IPR055647">
    <property type="entry name" value="DUF7223"/>
</dbReference>
<organism evidence="3 4">
    <name type="scientific">Pholiota conissans</name>
    <dbReference type="NCBI Taxonomy" id="109636"/>
    <lineage>
        <taxon>Eukaryota</taxon>
        <taxon>Fungi</taxon>
        <taxon>Dikarya</taxon>
        <taxon>Basidiomycota</taxon>
        <taxon>Agaricomycotina</taxon>
        <taxon>Agaricomycetes</taxon>
        <taxon>Agaricomycetidae</taxon>
        <taxon>Agaricales</taxon>
        <taxon>Agaricineae</taxon>
        <taxon>Strophariaceae</taxon>
        <taxon>Pholiota</taxon>
    </lineage>
</organism>
<evidence type="ECO:0000313" key="4">
    <source>
        <dbReference type="Proteomes" id="UP000807469"/>
    </source>
</evidence>